<dbReference type="Proteomes" id="UP001166191">
    <property type="component" value="Unassembled WGS sequence"/>
</dbReference>
<dbReference type="EMBL" id="JAHKNG010000001">
    <property type="protein sequence ID" value="MBU3028728.1"/>
    <property type="molecule type" value="Genomic_DNA"/>
</dbReference>
<evidence type="ECO:0000313" key="3">
    <source>
        <dbReference type="Proteomes" id="UP001166191"/>
    </source>
</evidence>
<dbReference type="PANTHER" id="PTHR40114:SF1">
    <property type="entry name" value="SLR0698 PROTEIN"/>
    <property type="match status" value="1"/>
</dbReference>
<dbReference type="PROSITE" id="PS51707">
    <property type="entry name" value="CYTH"/>
    <property type="match status" value="1"/>
</dbReference>
<name>A0ABS6ADY3_9RHOB</name>
<sequence length="267" mass="29555">MPGILRGRAGWCQGYPGKPVHGGLPHRLVYPAGPFRSRPGASPLGAVTASRRGWHSGAFRDPCGAIIGSECTTLGGTVLPPLKGDRVHRRKAVVLAQEIERKFLVANDGWKSGVIRRERLRDGLISATDGRKVRVRFQDDRATLTVKGQRQGLLRDEYEYPIPATDAEEMLEKHCAGNLFEKTRYHVPAAGLIWTVDLYHGILEGITIAEVELPTLAYLLEIPAWVGREVTGLQEYRKINMLAARQKQREQIPLSLQAGPARDRDAS</sequence>
<evidence type="ECO:0000313" key="2">
    <source>
        <dbReference type="EMBL" id="MBU3028728.1"/>
    </source>
</evidence>
<dbReference type="InterPro" id="IPR023577">
    <property type="entry name" value="CYTH_domain"/>
</dbReference>
<feature type="domain" description="CYTH" evidence="1">
    <location>
        <begin position="96"/>
        <end position="245"/>
    </location>
</feature>
<dbReference type="CDD" id="cd07891">
    <property type="entry name" value="CYTH-like_CthTTM-like_1"/>
    <property type="match status" value="1"/>
</dbReference>
<dbReference type="InterPro" id="IPR012042">
    <property type="entry name" value="NeuTTM/CthTTM-like"/>
</dbReference>
<keyword evidence="3" id="KW-1185">Reference proteome</keyword>
<dbReference type="RefSeq" id="WP_216031413.1">
    <property type="nucleotide sequence ID" value="NZ_JAHKNG010000001.1"/>
</dbReference>
<protein>
    <submittedName>
        <fullName evidence="2">CYTH domain-containing protein</fullName>
    </submittedName>
</protein>
<dbReference type="Pfam" id="PF01928">
    <property type="entry name" value="CYTH"/>
    <property type="match status" value="1"/>
</dbReference>
<dbReference type="PANTHER" id="PTHR40114">
    <property type="entry name" value="SLR0698 PROTEIN"/>
    <property type="match status" value="1"/>
</dbReference>
<accession>A0ABS6ADY3</accession>
<comment type="caution">
    <text evidence="2">The sequence shown here is derived from an EMBL/GenBank/DDBJ whole genome shotgun (WGS) entry which is preliminary data.</text>
</comment>
<proteinExistence type="predicted"/>
<gene>
    <name evidence="2" type="ORF">KNW02_01180</name>
</gene>
<reference evidence="2" key="1">
    <citation type="submission" date="2021-06" db="EMBL/GenBank/DDBJ databases">
        <title>Paracoccus bacterium XHP0099 sp. nov., isolated from the surface waters of the Yellow Sea.</title>
        <authorList>
            <person name="Xue H."/>
            <person name="Zhang D."/>
        </authorList>
    </citation>
    <scope>NUCLEOTIDE SEQUENCE</scope>
    <source>
        <strain evidence="2">XHP0099</strain>
    </source>
</reference>
<dbReference type="SMART" id="SM01118">
    <property type="entry name" value="CYTH"/>
    <property type="match status" value="1"/>
</dbReference>
<organism evidence="2 3">
    <name type="scientific">Paracoccus marinaquae</name>
    <dbReference type="NCBI Taxonomy" id="2841926"/>
    <lineage>
        <taxon>Bacteria</taxon>
        <taxon>Pseudomonadati</taxon>
        <taxon>Pseudomonadota</taxon>
        <taxon>Alphaproteobacteria</taxon>
        <taxon>Rhodobacterales</taxon>
        <taxon>Paracoccaceae</taxon>
        <taxon>Paracoccus</taxon>
    </lineage>
</organism>
<evidence type="ECO:0000259" key="1">
    <source>
        <dbReference type="PROSITE" id="PS51707"/>
    </source>
</evidence>